<dbReference type="InterPro" id="IPR011041">
    <property type="entry name" value="Quinoprot_gluc/sorb_DH_b-prop"/>
</dbReference>
<feature type="domain" description="Pyrroloquinoline quinone-dependent pyranose dehydrogenase beta-propeller" evidence="2">
    <location>
        <begin position="76"/>
        <end position="431"/>
    </location>
</feature>
<proteinExistence type="predicted"/>
<feature type="region of interest" description="Disordered" evidence="1">
    <location>
        <begin position="262"/>
        <end position="282"/>
    </location>
</feature>
<dbReference type="PROSITE" id="PS51257">
    <property type="entry name" value="PROKAR_LIPOPROTEIN"/>
    <property type="match status" value="1"/>
</dbReference>
<dbReference type="RefSeq" id="WP_048420546.1">
    <property type="nucleotide sequence ID" value="NZ_JYNX01000061.1"/>
</dbReference>
<dbReference type="PANTHER" id="PTHR33546:SF1">
    <property type="entry name" value="LARGE, MULTIFUNCTIONAL SECRETED PROTEIN"/>
    <property type="match status" value="1"/>
</dbReference>
<dbReference type="PANTHER" id="PTHR33546">
    <property type="entry name" value="LARGE, MULTIFUNCTIONAL SECRETED PROTEIN-RELATED"/>
    <property type="match status" value="1"/>
</dbReference>
<evidence type="ECO:0000259" key="2">
    <source>
        <dbReference type="Pfam" id="PF22807"/>
    </source>
</evidence>
<sequence length="436" mass="45067" precursor="true">MPDLLRHNRIGALLVGAALLAGCTDAPAPSSPSSPSSSTGATASSAPATTGTDVVTVEVPPDLAQAPFDQPRQVRVPAGWTLSVWARTPRPRLAAWAPDGTLLVSVPSAGTVARFTPRGSGAEESTLLDDLDQPHGLAFAGSTLYVAQSNRVDAYDYREGTATNPRVVADGLPDAKSPDLRGAYAHALKSVAIGPDGAVYFSIGSTGNITAEDRTATPPRATVMRVPPGGGPAEPFATGVRNGTGLAIAPDGALWTANNGRDNIADPRTGQVDPSYVSEHPREQLARLTPGRELGWPYCNPDGGPANLPLVRDVQTNADGSRMDCAALPPIEQSFGAHSAPLGLSFTTGVLPEPFAEGALVGVHGSWNATPPRAPEVSFFPWRDGDLGDQQTLVGGFQSEDGSRWGRPVAAVTGPDGAVYITDDAADAIYRLAPPA</sequence>
<comment type="caution">
    <text evidence="3">The sequence shown here is derived from an EMBL/GenBank/DDBJ whole genome shotgun (WGS) entry which is preliminary data.</text>
</comment>
<dbReference type="EMBL" id="JYNX01000061">
    <property type="protein sequence ID" value="KMO72937.1"/>
    <property type="molecule type" value="Genomic_DNA"/>
</dbReference>
<protein>
    <submittedName>
        <fullName evidence="3">Virginiamycin B lyase</fullName>
    </submittedName>
</protein>
<dbReference type="GO" id="GO:0016829">
    <property type="term" value="F:lyase activity"/>
    <property type="evidence" value="ECO:0007669"/>
    <property type="project" value="UniProtKB-KW"/>
</dbReference>
<dbReference type="PATRIC" id="fig|1800.3.peg.4678"/>
<keyword evidence="3" id="KW-0456">Lyase</keyword>
<dbReference type="InterPro" id="IPR011042">
    <property type="entry name" value="6-blade_b-propeller_TolB-like"/>
</dbReference>
<evidence type="ECO:0000313" key="3">
    <source>
        <dbReference type="EMBL" id="KMO72937.1"/>
    </source>
</evidence>
<gene>
    <name evidence="3" type="primary">vgb_4</name>
    <name evidence="3" type="ORF">MCHUDSM44219_04653</name>
</gene>
<dbReference type="AlphaFoldDB" id="A0A0J6VTY8"/>
<evidence type="ECO:0000313" key="4">
    <source>
        <dbReference type="Proteomes" id="UP000036176"/>
    </source>
</evidence>
<reference evidence="3 4" key="1">
    <citation type="journal article" date="2015" name="Genome Biol. Evol.">
        <title>Characterization of Three Mycobacterium spp. with Potential Use in Bioremediation by Genome Sequencing and Comparative Genomics.</title>
        <authorList>
            <person name="Das S."/>
            <person name="Pettersson B.M."/>
            <person name="Behra P.R."/>
            <person name="Ramesh M."/>
            <person name="Dasgupta S."/>
            <person name="Bhattacharya A."/>
            <person name="Kirsebom L.A."/>
        </authorList>
    </citation>
    <scope>NUCLEOTIDE SEQUENCE [LARGE SCALE GENOMIC DNA]</scope>
    <source>
        <strain evidence="3 4">DSM 44219</strain>
    </source>
</reference>
<dbReference type="SUPFAM" id="SSF50952">
    <property type="entry name" value="Soluble quinoprotein glucose dehydrogenase"/>
    <property type="match status" value="1"/>
</dbReference>
<evidence type="ECO:0000256" key="1">
    <source>
        <dbReference type="SAM" id="MobiDB-lite"/>
    </source>
</evidence>
<organism evidence="3 4">
    <name type="scientific">Mycolicibacterium chubuense</name>
    <name type="common">Mycobacterium chubuense</name>
    <dbReference type="NCBI Taxonomy" id="1800"/>
    <lineage>
        <taxon>Bacteria</taxon>
        <taxon>Bacillati</taxon>
        <taxon>Actinomycetota</taxon>
        <taxon>Actinomycetes</taxon>
        <taxon>Mycobacteriales</taxon>
        <taxon>Mycobacteriaceae</taxon>
        <taxon>Mycolicibacterium</taxon>
    </lineage>
</organism>
<dbReference type="Gene3D" id="2.120.10.30">
    <property type="entry name" value="TolB, C-terminal domain"/>
    <property type="match status" value="1"/>
</dbReference>
<dbReference type="InterPro" id="IPR054539">
    <property type="entry name" value="Beta-prop_PDH"/>
</dbReference>
<accession>A0A0J6VTY8</accession>
<dbReference type="Proteomes" id="UP000036176">
    <property type="component" value="Unassembled WGS sequence"/>
</dbReference>
<keyword evidence="4" id="KW-1185">Reference proteome</keyword>
<feature type="region of interest" description="Disordered" evidence="1">
    <location>
        <begin position="26"/>
        <end position="50"/>
    </location>
</feature>
<dbReference type="Pfam" id="PF22807">
    <property type="entry name" value="TrAA12"/>
    <property type="match status" value="1"/>
</dbReference>
<name>A0A0J6VTY8_MYCCU</name>